<dbReference type="GO" id="GO:0016787">
    <property type="term" value="F:hydrolase activity"/>
    <property type="evidence" value="ECO:0007669"/>
    <property type="project" value="UniProtKB-KW"/>
</dbReference>
<dbReference type="AlphaFoldDB" id="A0A1D8AUY5"/>
<dbReference type="InterPro" id="IPR029058">
    <property type="entry name" value="AB_hydrolase_fold"/>
</dbReference>
<dbReference type="KEGG" id="obg:Verru16b_01781"/>
<dbReference type="EMBL" id="CP016094">
    <property type="protein sequence ID" value="AOS44714.1"/>
    <property type="molecule type" value="Genomic_DNA"/>
</dbReference>
<gene>
    <name evidence="1" type="ORF">Verru16b_01781</name>
</gene>
<keyword evidence="2" id="KW-1185">Reference proteome</keyword>
<dbReference type="Pfam" id="PF06821">
    <property type="entry name" value="Ser_hydrolase"/>
    <property type="match status" value="1"/>
</dbReference>
<sequence length="184" mass="19410">MAAPLPTLLFVAGYGNSGPAHWQRRWHDALPGSRWVEQTDWENPERSAWIAAIEHTVATVTGPVFFITHSLGGLAVAAWSRTSARPVAGALLVAVPDPAQPDFPPAIRGFTAPAPGPLRFPALMVTSSDDPYITPARSAAFAAAWGCAREDIGPRGHLNAASGLGEWPAGRALLARALRPAPLT</sequence>
<protein>
    <submittedName>
        <fullName evidence="1">Alpha/beta hydrolase family protein</fullName>
    </submittedName>
</protein>
<reference evidence="1 2" key="1">
    <citation type="submission" date="2016-06" db="EMBL/GenBank/DDBJ databases">
        <title>Three novel species with peptidoglycan cell walls form the new genus Lacunisphaera gen. nov. in the family Opitutaceae of the verrucomicrobial subdivision 4.</title>
        <authorList>
            <person name="Rast P."/>
            <person name="Gloeckner I."/>
            <person name="Jogler M."/>
            <person name="Boedeker C."/>
            <person name="Jeske O."/>
            <person name="Wiegand S."/>
            <person name="Reinhardt R."/>
            <person name="Schumann P."/>
            <person name="Rohde M."/>
            <person name="Spring S."/>
            <person name="Gloeckner F.O."/>
            <person name="Jogler C."/>
        </authorList>
    </citation>
    <scope>NUCLEOTIDE SEQUENCE [LARGE SCALE GENOMIC DNA]</scope>
    <source>
        <strain evidence="1 2">IG16b</strain>
    </source>
</reference>
<organism evidence="1 2">
    <name type="scientific">Lacunisphaera limnophila</name>
    <dbReference type="NCBI Taxonomy" id="1838286"/>
    <lineage>
        <taxon>Bacteria</taxon>
        <taxon>Pseudomonadati</taxon>
        <taxon>Verrucomicrobiota</taxon>
        <taxon>Opitutia</taxon>
        <taxon>Opitutales</taxon>
        <taxon>Opitutaceae</taxon>
        <taxon>Lacunisphaera</taxon>
    </lineage>
</organism>
<keyword evidence="1" id="KW-0378">Hydrolase</keyword>
<dbReference type="InterPro" id="IPR010662">
    <property type="entry name" value="RBBP9/YdeN"/>
</dbReference>
<evidence type="ECO:0000313" key="2">
    <source>
        <dbReference type="Proteomes" id="UP000095228"/>
    </source>
</evidence>
<dbReference type="Gene3D" id="3.40.50.1820">
    <property type="entry name" value="alpha/beta hydrolase"/>
    <property type="match status" value="1"/>
</dbReference>
<evidence type="ECO:0000313" key="1">
    <source>
        <dbReference type="EMBL" id="AOS44714.1"/>
    </source>
</evidence>
<accession>A0A1D8AUY5</accession>
<dbReference type="PATRIC" id="fig|1838286.3.peg.1793"/>
<name>A0A1D8AUY5_9BACT</name>
<dbReference type="Proteomes" id="UP000095228">
    <property type="component" value="Chromosome"/>
</dbReference>
<dbReference type="SUPFAM" id="SSF53474">
    <property type="entry name" value="alpha/beta-Hydrolases"/>
    <property type="match status" value="1"/>
</dbReference>
<dbReference type="OrthoDB" id="9804993at2"/>
<dbReference type="RefSeq" id="WP_069961939.1">
    <property type="nucleotide sequence ID" value="NZ_CP016094.1"/>
</dbReference>
<proteinExistence type="predicted"/>
<dbReference type="STRING" id="1838286.Verru16b_01781"/>